<sequence>VSNAMQCIFCECTLWSQKYLCVLFEFLNRFPPYADEFIASPRKVVSVFR</sequence>
<reference evidence="2" key="1">
    <citation type="submission" date="2022-11" db="UniProtKB">
        <authorList>
            <consortium name="WormBaseParasite"/>
        </authorList>
    </citation>
    <scope>IDENTIFICATION</scope>
</reference>
<dbReference type="Proteomes" id="UP000887569">
    <property type="component" value="Unplaced"/>
</dbReference>
<proteinExistence type="predicted"/>
<dbReference type="WBParaSite" id="PgR123_g006_t01">
    <property type="protein sequence ID" value="PgR123_g006_t01"/>
    <property type="gene ID" value="PgR123_g006"/>
</dbReference>
<name>A0A915CCP3_PARUN</name>
<organism evidence="1 2">
    <name type="scientific">Parascaris univalens</name>
    <name type="common">Nematode worm</name>
    <dbReference type="NCBI Taxonomy" id="6257"/>
    <lineage>
        <taxon>Eukaryota</taxon>
        <taxon>Metazoa</taxon>
        <taxon>Ecdysozoa</taxon>
        <taxon>Nematoda</taxon>
        <taxon>Chromadorea</taxon>
        <taxon>Rhabditida</taxon>
        <taxon>Spirurina</taxon>
        <taxon>Ascaridomorpha</taxon>
        <taxon>Ascaridoidea</taxon>
        <taxon>Ascarididae</taxon>
        <taxon>Parascaris</taxon>
    </lineage>
</organism>
<accession>A0A915CCP3</accession>
<keyword evidence="1" id="KW-1185">Reference proteome</keyword>
<protein>
    <submittedName>
        <fullName evidence="2">Biogenesis of lysosome-related organelles complex 1 subunit 1</fullName>
    </submittedName>
</protein>
<evidence type="ECO:0000313" key="1">
    <source>
        <dbReference type="Proteomes" id="UP000887569"/>
    </source>
</evidence>
<evidence type="ECO:0000313" key="2">
    <source>
        <dbReference type="WBParaSite" id="PgR123_g006_t01"/>
    </source>
</evidence>
<dbReference type="AlphaFoldDB" id="A0A915CCP3"/>